<dbReference type="HAMAP" id="MF_00454">
    <property type="entry name" value="FluC"/>
    <property type="match status" value="1"/>
</dbReference>
<dbReference type="InterPro" id="IPR003691">
    <property type="entry name" value="FluC"/>
</dbReference>
<evidence type="ECO:0000256" key="10">
    <source>
        <dbReference type="HAMAP-Rule" id="MF_00454"/>
    </source>
</evidence>
<evidence type="ECO:0000313" key="11">
    <source>
        <dbReference type="EMBL" id="EYT50948.1"/>
    </source>
</evidence>
<reference evidence="11 12" key="1">
    <citation type="journal article" date="2013" name="Genome Announc.">
        <title>Draft genome sequence of an Actinobacterium, Brachybacterium muris strain UCD-AY4.</title>
        <authorList>
            <person name="Lo J.R."/>
            <person name="Lang J.M."/>
            <person name="Darling A.E."/>
            <person name="Eisen J.A."/>
            <person name="Coil D.A."/>
        </authorList>
    </citation>
    <scope>NUCLEOTIDE SEQUENCE [LARGE SCALE GENOMIC DNA]</scope>
    <source>
        <strain evidence="11 12">UCD-AY4</strain>
    </source>
</reference>
<comment type="function">
    <text evidence="9 10">Fluoride-specific ion channel. Important for reducing fluoride concentration in the cell, thus reducing its toxicity.</text>
</comment>
<proteinExistence type="inferred from homology"/>
<keyword evidence="6 10" id="KW-0407">Ion channel</keyword>
<keyword evidence="10" id="KW-0915">Sodium</keyword>
<evidence type="ECO:0000256" key="9">
    <source>
        <dbReference type="ARBA" id="ARBA00049940"/>
    </source>
</evidence>
<evidence type="ECO:0000256" key="7">
    <source>
        <dbReference type="ARBA" id="ARBA00035120"/>
    </source>
</evidence>
<evidence type="ECO:0000256" key="4">
    <source>
        <dbReference type="ARBA" id="ARBA00022989"/>
    </source>
</evidence>
<comment type="catalytic activity">
    <reaction evidence="8">
        <text>fluoride(in) = fluoride(out)</text>
        <dbReference type="Rhea" id="RHEA:76159"/>
        <dbReference type="ChEBI" id="CHEBI:17051"/>
    </reaction>
    <physiologicalReaction direction="left-to-right" evidence="8">
        <dbReference type="Rhea" id="RHEA:76160"/>
    </physiologicalReaction>
</comment>
<keyword evidence="5 10" id="KW-0472">Membrane</keyword>
<keyword evidence="4 10" id="KW-1133">Transmembrane helix</keyword>
<evidence type="ECO:0000256" key="5">
    <source>
        <dbReference type="ARBA" id="ARBA00023136"/>
    </source>
</evidence>
<keyword evidence="10" id="KW-0406">Ion transport</keyword>
<dbReference type="STRING" id="1249481.D641_0100240"/>
<evidence type="ECO:0000256" key="3">
    <source>
        <dbReference type="ARBA" id="ARBA00022692"/>
    </source>
</evidence>
<dbReference type="OrthoDB" id="4408652at2"/>
<dbReference type="GO" id="GO:0005886">
    <property type="term" value="C:plasma membrane"/>
    <property type="evidence" value="ECO:0007669"/>
    <property type="project" value="UniProtKB-SubCell"/>
</dbReference>
<accession>A0A022L4V0</accession>
<comment type="activity regulation">
    <text evidence="10">Na(+) is not transported, but it plays an essential structural role and its presence is essential for fluoride channel function.</text>
</comment>
<evidence type="ECO:0000256" key="1">
    <source>
        <dbReference type="ARBA" id="ARBA00004651"/>
    </source>
</evidence>
<organism evidence="11 12">
    <name type="scientific">Brachybacterium muris UCD-AY4</name>
    <dbReference type="NCBI Taxonomy" id="1249481"/>
    <lineage>
        <taxon>Bacteria</taxon>
        <taxon>Bacillati</taxon>
        <taxon>Actinomycetota</taxon>
        <taxon>Actinomycetes</taxon>
        <taxon>Micrococcales</taxon>
        <taxon>Dermabacteraceae</taxon>
        <taxon>Brachybacterium</taxon>
    </lineage>
</organism>
<dbReference type="PANTHER" id="PTHR28259:SF1">
    <property type="entry name" value="FLUORIDE EXPORT PROTEIN 1-RELATED"/>
    <property type="match status" value="1"/>
</dbReference>
<name>A0A022L4V0_9MICO</name>
<feature type="transmembrane region" description="Helical" evidence="10">
    <location>
        <begin position="34"/>
        <end position="52"/>
    </location>
</feature>
<dbReference type="GO" id="GO:0140114">
    <property type="term" value="P:cellular detoxification of fluoride"/>
    <property type="evidence" value="ECO:0007669"/>
    <property type="project" value="UniProtKB-UniRule"/>
</dbReference>
<feature type="binding site" evidence="10">
    <location>
        <position position="108"/>
    </location>
    <ligand>
        <name>Na(+)</name>
        <dbReference type="ChEBI" id="CHEBI:29101"/>
        <note>structural</note>
    </ligand>
</feature>
<evidence type="ECO:0000256" key="2">
    <source>
        <dbReference type="ARBA" id="ARBA00022475"/>
    </source>
</evidence>
<comment type="similarity">
    <text evidence="7 10">Belongs to the fluoride channel Fluc/FEX (TC 1.A.43) family.</text>
</comment>
<dbReference type="Pfam" id="PF02537">
    <property type="entry name" value="CRCB"/>
    <property type="match status" value="1"/>
</dbReference>
<sequence>MRTVEMAALRMDDDTEADTLTSGPTHAPLPTLKVALLVAAGGALGALMRYLLDVAMPSLATPTLVELPGATLLANTLGCLGLGALAGVLEVRPGRPWMQPLLGTGLCGGFTTMSAAVLDGAAMMGADFAILAIVYASLSLLLSIGALVAGLLLARRLARSDQVERA</sequence>
<dbReference type="EMBL" id="AORC01000002">
    <property type="protein sequence ID" value="EYT50948.1"/>
    <property type="molecule type" value="Genomic_DNA"/>
</dbReference>
<dbReference type="AlphaFoldDB" id="A0A022L4V0"/>
<dbReference type="Proteomes" id="UP000019754">
    <property type="component" value="Unassembled WGS sequence"/>
</dbReference>
<dbReference type="GO" id="GO:0062054">
    <property type="term" value="F:fluoride channel activity"/>
    <property type="evidence" value="ECO:0007669"/>
    <property type="project" value="UniProtKB-UniRule"/>
</dbReference>
<keyword evidence="2 10" id="KW-1003">Cell membrane</keyword>
<evidence type="ECO:0000256" key="6">
    <source>
        <dbReference type="ARBA" id="ARBA00023303"/>
    </source>
</evidence>
<feature type="transmembrane region" description="Helical" evidence="10">
    <location>
        <begin position="72"/>
        <end position="89"/>
    </location>
</feature>
<evidence type="ECO:0000313" key="12">
    <source>
        <dbReference type="Proteomes" id="UP000019754"/>
    </source>
</evidence>
<protein>
    <recommendedName>
        <fullName evidence="10">Fluoride-specific ion channel FluC</fullName>
    </recommendedName>
</protein>
<comment type="subcellular location">
    <subcellularLocation>
        <location evidence="1 10">Cell membrane</location>
        <topology evidence="1 10">Multi-pass membrane protein</topology>
    </subcellularLocation>
</comment>
<evidence type="ECO:0000256" key="8">
    <source>
        <dbReference type="ARBA" id="ARBA00035585"/>
    </source>
</evidence>
<dbReference type="GO" id="GO:0046872">
    <property type="term" value="F:metal ion binding"/>
    <property type="evidence" value="ECO:0007669"/>
    <property type="project" value="UniProtKB-KW"/>
</dbReference>
<dbReference type="PANTHER" id="PTHR28259">
    <property type="entry name" value="FLUORIDE EXPORT PROTEIN 1-RELATED"/>
    <property type="match status" value="1"/>
</dbReference>
<feature type="transmembrane region" description="Helical" evidence="10">
    <location>
        <begin position="128"/>
        <end position="154"/>
    </location>
</feature>
<gene>
    <name evidence="10" type="primary">fluC</name>
    <name evidence="10" type="synonym">crcB</name>
    <name evidence="11" type="ORF">D641_0100240</name>
</gene>
<comment type="caution">
    <text evidence="11">The sequence shown here is derived from an EMBL/GenBank/DDBJ whole genome shotgun (WGS) entry which is preliminary data.</text>
</comment>
<keyword evidence="3 10" id="KW-0812">Transmembrane</keyword>
<feature type="transmembrane region" description="Helical" evidence="10">
    <location>
        <begin position="101"/>
        <end position="122"/>
    </location>
</feature>
<feature type="binding site" evidence="10">
    <location>
        <position position="111"/>
    </location>
    <ligand>
        <name>Na(+)</name>
        <dbReference type="ChEBI" id="CHEBI:29101"/>
        <note>structural</note>
    </ligand>
</feature>
<keyword evidence="10" id="KW-0479">Metal-binding</keyword>
<keyword evidence="12" id="KW-1185">Reference proteome</keyword>
<dbReference type="HOGENOM" id="CLU_114342_3_0_11"/>
<keyword evidence="10" id="KW-0813">Transport</keyword>